<evidence type="ECO:0000313" key="1">
    <source>
        <dbReference type="EMBL" id="OXU24548.1"/>
    </source>
</evidence>
<keyword evidence="2" id="KW-1185">Reference proteome</keyword>
<organism evidence="1 2">
    <name type="scientific">Trichomalopsis sarcophagae</name>
    <dbReference type="NCBI Taxonomy" id="543379"/>
    <lineage>
        <taxon>Eukaryota</taxon>
        <taxon>Metazoa</taxon>
        <taxon>Ecdysozoa</taxon>
        <taxon>Arthropoda</taxon>
        <taxon>Hexapoda</taxon>
        <taxon>Insecta</taxon>
        <taxon>Pterygota</taxon>
        <taxon>Neoptera</taxon>
        <taxon>Endopterygota</taxon>
        <taxon>Hymenoptera</taxon>
        <taxon>Apocrita</taxon>
        <taxon>Proctotrupomorpha</taxon>
        <taxon>Chalcidoidea</taxon>
        <taxon>Pteromalidae</taxon>
        <taxon>Pteromalinae</taxon>
        <taxon>Trichomalopsis</taxon>
    </lineage>
</organism>
<dbReference type="EMBL" id="NNAY01001272">
    <property type="protein sequence ID" value="OXU24548.1"/>
    <property type="molecule type" value="Genomic_DNA"/>
</dbReference>
<dbReference type="Proteomes" id="UP000215335">
    <property type="component" value="Unassembled WGS sequence"/>
</dbReference>
<reference evidence="1 2" key="1">
    <citation type="journal article" date="2017" name="Curr. Biol.">
        <title>The Evolution of Venom by Co-option of Single-Copy Genes.</title>
        <authorList>
            <person name="Martinson E.O."/>
            <person name="Mrinalini"/>
            <person name="Kelkar Y.D."/>
            <person name="Chang C.H."/>
            <person name="Werren J.H."/>
        </authorList>
    </citation>
    <scope>NUCLEOTIDE SEQUENCE [LARGE SCALE GENOMIC DNA]</scope>
    <source>
        <strain evidence="1 2">Alberta</strain>
        <tissue evidence="1">Whole body</tissue>
    </source>
</reference>
<proteinExistence type="predicted"/>
<protein>
    <submittedName>
        <fullName evidence="1">Uncharacterized protein</fullName>
    </submittedName>
</protein>
<sequence>MSYDCFEGYEFIAVLISLPRQPTSNQSESRIKCFTTKAIIFQRRIIIIPNERRGGLNCFSGHGNFSLFRVK</sequence>
<gene>
    <name evidence="1" type="ORF">TSAR_014599</name>
</gene>
<dbReference type="AlphaFoldDB" id="A0A232F262"/>
<comment type="caution">
    <text evidence="1">The sequence shown here is derived from an EMBL/GenBank/DDBJ whole genome shotgun (WGS) entry which is preliminary data.</text>
</comment>
<name>A0A232F262_9HYME</name>
<evidence type="ECO:0000313" key="2">
    <source>
        <dbReference type="Proteomes" id="UP000215335"/>
    </source>
</evidence>
<accession>A0A232F262</accession>